<dbReference type="KEGG" id="azc:AZC_3551"/>
<reference evidence="3 4" key="4">
    <citation type="journal article" date="2009" name="Appl. Environ. Microbiol.">
        <title>Comparative genome-wide transcriptional profiling of Azorhizobium caulinodans ORS571 grown under free-living and symbiotic conditions.</title>
        <authorList>
            <person name="Tsukada S."/>
            <person name="Aono T."/>
            <person name="Akiba N."/>
            <person name="Lee KB."/>
            <person name="Liu CT."/>
            <person name="Toyazaki H."/>
            <person name="Oyaizu H."/>
        </authorList>
    </citation>
    <scope>NUCLEOTIDE SEQUENCE [LARGE SCALE GENOMIC DNA]</scope>
    <source>
        <strain evidence="4">ATCC 43989 / DSM 5975 / JCM 20966 / LMG 6465 / NBRC 14845 / NCIMB 13405 / ORS 571</strain>
    </source>
</reference>
<dbReference type="InterPro" id="IPR039374">
    <property type="entry name" value="SIP_fam"/>
</dbReference>
<evidence type="ECO:0000259" key="2">
    <source>
        <dbReference type="PROSITE" id="PS51384"/>
    </source>
</evidence>
<proteinExistence type="inferred from homology"/>
<evidence type="ECO:0000313" key="4">
    <source>
        <dbReference type="Proteomes" id="UP000000270"/>
    </source>
</evidence>
<dbReference type="InterPro" id="IPR013113">
    <property type="entry name" value="SIP_FAD-bd"/>
</dbReference>
<dbReference type="Pfam" id="PF08021">
    <property type="entry name" value="FAD_binding_9"/>
    <property type="match status" value="2"/>
</dbReference>
<protein>
    <submittedName>
        <fullName evidence="3">Siderophore-interacting protein</fullName>
    </submittedName>
</protein>
<dbReference type="InterPro" id="IPR017927">
    <property type="entry name" value="FAD-bd_FR_type"/>
</dbReference>
<dbReference type="EMBL" id="AP009384">
    <property type="protein sequence ID" value="BAF89549.1"/>
    <property type="molecule type" value="Genomic_DNA"/>
</dbReference>
<name>A8IEY4_AZOC5</name>
<reference evidence="3 4" key="1">
    <citation type="journal article" date="2007" name="Appl. Environ. Microbiol.">
        <title>Rhizobial factors required for stem nodule maturation and maintenance in Sesbania rostrata-Azorhizobium caulinodans ORS571 symbiosis.</title>
        <authorList>
            <person name="Suzuki S."/>
            <person name="Aono T."/>
            <person name="Lee KB."/>
            <person name="Suzuki T."/>
            <person name="Liu CT."/>
            <person name="Miwa H."/>
            <person name="Wakao S."/>
            <person name="Iki T."/>
            <person name="Oyaizu H."/>
        </authorList>
    </citation>
    <scope>NUCLEOTIDE SEQUENCE [LARGE SCALE GENOMIC DNA]</scope>
    <source>
        <strain evidence="4">ATCC 43989 / DSM 5975 / JCM 20966 / LMG 6465 / NBRC 14845 / NCIMB 13405 / ORS 571</strain>
    </source>
</reference>
<comment type="similarity">
    <text evidence="1">Belongs to the SIP oxidoreductase family.</text>
</comment>
<reference evidence="4" key="2">
    <citation type="submission" date="2007-04" db="EMBL/GenBank/DDBJ databases">
        <title>Complete genome sequence of the nitrogen-fixing bacterium Azorhizobium caulinodans ORS571.</title>
        <authorList>
            <person name="Lee K.B."/>
            <person name="Backer P.D."/>
            <person name="Aono T."/>
            <person name="Liu C.T."/>
            <person name="Suzuki S."/>
            <person name="Suzuki T."/>
            <person name="Kaneko T."/>
            <person name="Yamada M."/>
            <person name="Tabata S."/>
            <person name="Kupfer D.M."/>
            <person name="Najar F.Z."/>
            <person name="Wiley G.B."/>
            <person name="Roe B."/>
            <person name="Binnewies T."/>
            <person name="Ussery D."/>
            <person name="Vereecke D."/>
            <person name="Gevers D."/>
            <person name="Holsters M."/>
            <person name="Oyaizu H."/>
        </authorList>
    </citation>
    <scope>NUCLEOTIDE SEQUENCE [LARGE SCALE GENOMIC DNA]</scope>
    <source>
        <strain evidence="4">ATCC 43989 / DSM 5975 / JCM 20966 / LMG 6465 / NBRC 14845 / NCIMB 13405 / ORS 571</strain>
    </source>
</reference>
<dbReference type="STRING" id="438753.AZC_3551"/>
<dbReference type="AlphaFoldDB" id="A8IEY4"/>
<dbReference type="InterPro" id="IPR007037">
    <property type="entry name" value="SIP_rossman_dom"/>
</dbReference>
<reference evidence="3 4" key="5">
    <citation type="journal article" date="2010" name="Appl. Environ. Microbiol.">
        <title>phrR-like gene praR of Azorhizobium caulinodans ORS571 is essential for symbiosis with Sesbania rostrata and is involved in expression of reb genes.</title>
        <authorList>
            <person name="Akiba N."/>
            <person name="Aono T."/>
            <person name="Toyazaki H."/>
            <person name="Sato S."/>
            <person name="Oyaizu H."/>
        </authorList>
    </citation>
    <scope>NUCLEOTIDE SEQUENCE [LARGE SCALE GENOMIC DNA]</scope>
    <source>
        <strain evidence="4">ATCC 43989 / DSM 5975 / JCM 20966 / LMG 6465 / NBRC 14845 / NCIMB 13405 / ORS 571</strain>
    </source>
</reference>
<reference evidence="3 4" key="3">
    <citation type="journal article" date="2008" name="BMC Genomics">
        <title>The genome of the versatile nitrogen fixer Azorhizobium caulinodans ORS571.</title>
        <authorList>
            <person name="Lee KB."/>
            <person name="Backer P.D."/>
            <person name="Aono T."/>
            <person name="Liu CT."/>
            <person name="Suzuki S."/>
            <person name="Suzuki T."/>
            <person name="Kaneko T."/>
            <person name="Yamada M."/>
            <person name="Tabata S."/>
            <person name="Kupfer D.M."/>
            <person name="Najar F.Z."/>
            <person name="Wiley G.B."/>
            <person name="Roe B."/>
            <person name="Binnewies T.T."/>
            <person name="Ussery D.W."/>
            <person name="D'Haeze W."/>
            <person name="Herder J.D."/>
            <person name="Gevers D."/>
            <person name="Vereecke D."/>
            <person name="Holsters M."/>
            <person name="Oyaizu H."/>
        </authorList>
    </citation>
    <scope>NUCLEOTIDE SEQUENCE [LARGE SCALE GENOMIC DNA]</scope>
    <source>
        <strain evidence="4">ATCC 43989 / DSM 5975 / JCM 20966 / LMG 6465 / NBRC 14845 / NCIMB 13405 / ORS 571</strain>
    </source>
</reference>
<feature type="domain" description="FAD-binding FR-type" evidence="2">
    <location>
        <begin position="26"/>
        <end position="130"/>
    </location>
</feature>
<evidence type="ECO:0000313" key="3">
    <source>
        <dbReference type="EMBL" id="BAF89549.1"/>
    </source>
</evidence>
<dbReference type="Gene3D" id="3.40.50.80">
    <property type="entry name" value="Nucleotide-binding domain of ferredoxin-NADP reductase (FNR) module"/>
    <property type="match status" value="1"/>
</dbReference>
<dbReference type="Gene3D" id="2.40.30.10">
    <property type="entry name" value="Translation factors"/>
    <property type="match status" value="1"/>
</dbReference>
<dbReference type="HOGENOM" id="CLU_040923_4_0_5"/>
<dbReference type="Pfam" id="PF04954">
    <property type="entry name" value="SIP"/>
    <property type="match status" value="1"/>
</dbReference>
<accession>A8IEY4</accession>
<reference evidence="3 4" key="6">
    <citation type="journal article" date="2011" name="Appl. Environ. Microbiol.">
        <title>Involvement of the azorhizobial chromosome partition gene (parA) in the onset of bacteroid differentiation during Sesbania rostrata stem nodule development.</title>
        <authorList>
            <person name="Liu CT."/>
            <person name="Lee KB."/>
            <person name="Wang YS."/>
            <person name="Peng MH."/>
            <person name="Lee KT."/>
            <person name="Suzuki S."/>
            <person name="Suzuki T."/>
            <person name="Oyaizu H."/>
        </authorList>
    </citation>
    <scope>NUCLEOTIDE SEQUENCE [LARGE SCALE GENOMIC DNA]</scope>
    <source>
        <strain evidence="4">ATCC 43989 / DSM 5975 / JCM 20966 / LMG 6465 / NBRC 14845 / NCIMB 13405 / ORS 571</strain>
    </source>
</reference>
<dbReference type="CDD" id="cd06193">
    <property type="entry name" value="siderophore_interacting"/>
    <property type="match status" value="1"/>
</dbReference>
<keyword evidence="4" id="KW-1185">Reference proteome</keyword>
<dbReference type="PROSITE" id="PS51384">
    <property type="entry name" value="FAD_FR"/>
    <property type="match status" value="1"/>
</dbReference>
<sequence>MTHMTDTSPVPSDLDLPRIERVRHDLRRRRLTVAATERLTPHMIRITLSGAEMEGFTSLSPADHIKIFVPDGQGGTQMRDYTPRRYDAATGTLLIDFAVHEAGPATRWALDARVGDEVEIGGPRGSMVIGGAIRNWLLIGDETALPSIGRRIEEFAPGTTVTSLVAVPGPEDEQRFETEARLTALWVHRRDPREVGPLLEPLKGIDIPAGTFVWLAAEASVTRAIRAHLLGERQVPPGWLRASGYWVHGTADATEKFED</sequence>
<dbReference type="InterPro" id="IPR039261">
    <property type="entry name" value="FNR_nucleotide-bd"/>
</dbReference>
<dbReference type="GO" id="GO:0016491">
    <property type="term" value="F:oxidoreductase activity"/>
    <property type="evidence" value="ECO:0007669"/>
    <property type="project" value="InterPro"/>
</dbReference>
<dbReference type="PANTHER" id="PTHR30157:SF0">
    <property type="entry name" value="NADPH-DEPENDENT FERRIC-CHELATE REDUCTASE"/>
    <property type="match status" value="1"/>
</dbReference>
<dbReference type="Proteomes" id="UP000000270">
    <property type="component" value="Chromosome"/>
</dbReference>
<gene>
    <name evidence="3" type="ordered locus">AZC_3551</name>
</gene>
<dbReference type="InterPro" id="IPR017938">
    <property type="entry name" value="Riboflavin_synthase-like_b-brl"/>
</dbReference>
<dbReference type="PANTHER" id="PTHR30157">
    <property type="entry name" value="FERRIC REDUCTASE, NADPH-DEPENDENT"/>
    <property type="match status" value="1"/>
</dbReference>
<dbReference type="SUPFAM" id="SSF63380">
    <property type="entry name" value="Riboflavin synthase domain-like"/>
    <property type="match status" value="1"/>
</dbReference>
<organism evidence="3 4">
    <name type="scientific">Azorhizobium caulinodans (strain ATCC 43989 / DSM 5975 / JCM 20966 / LMG 6465 / NBRC 14845 / NCIMB 13405 / ORS 571)</name>
    <dbReference type="NCBI Taxonomy" id="438753"/>
    <lineage>
        <taxon>Bacteria</taxon>
        <taxon>Pseudomonadati</taxon>
        <taxon>Pseudomonadota</taxon>
        <taxon>Alphaproteobacteria</taxon>
        <taxon>Hyphomicrobiales</taxon>
        <taxon>Xanthobacteraceae</taxon>
        <taxon>Azorhizobium</taxon>
    </lineage>
</organism>
<evidence type="ECO:0000256" key="1">
    <source>
        <dbReference type="ARBA" id="ARBA00035644"/>
    </source>
</evidence>
<dbReference type="eggNOG" id="COG2375">
    <property type="taxonomic scope" value="Bacteria"/>
</dbReference>